<gene>
    <name evidence="4" type="ORF">Salat_1997500</name>
</gene>
<dbReference type="InterPro" id="IPR044839">
    <property type="entry name" value="NDR1-like"/>
</dbReference>
<dbReference type="PANTHER" id="PTHR31234">
    <property type="entry name" value="LATE EMBRYOGENESIS ABUNDANT (LEA) HYDROXYPROLINE-RICH GLYCOPROTEIN FAMILY"/>
    <property type="match status" value="1"/>
</dbReference>
<reference evidence="4" key="1">
    <citation type="submission" date="2020-06" db="EMBL/GenBank/DDBJ databases">
        <authorList>
            <person name="Li T."/>
            <person name="Hu X."/>
            <person name="Zhang T."/>
            <person name="Song X."/>
            <person name="Zhang H."/>
            <person name="Dai N."/>
            <person name="Sheng W."/>
            <person name="Hou X."/>
            <person name="Wei L."/>
        </authorList>
    </citation>
    <scope>NUCLEOTIDE SEQUENCE</scope>
    <source>
        <strain evidence="4">3651</strain>
        <tissue evidence="4">Leaf</tissue>
    </source>
</reference>
<name>A0AAE2CFP4_9LAMI</name>
<evidence type="ECO:0008006" key="6">
    <source>
        <dbReference type="Google" id="ProtNLM"/>
    </source>
</evidence>
<evidence type="ECO:0000256" key="3">
    <source>
        <dbReference type="SAM" id="Phobius"/>
    </source>
</evidence>
<keyword evidence="5" id="KW-1185">Reference proteome</keyword>
<feature type="transmembrane region" description="Helical" evidence="3">
    <location>
        <begin position="61"/>
        <end position="80"/>
    </location>
</feature>
<dbReference type="EMBL" id="JACGWO010000008">
    <property type="protein sequence ID" value="KAK4420471.1"/>
    <property type="molecule type" value="Genomic_DNA"/>
</dbReference>
<organism evidence="4 5">
    <name type="scientific">Sesamum alatum</name>
    <dbReference type="NCBI Taxonomy" id="300844"/>
    <lineage>
        <taxon>Eukaryota</taxon>
        <taxon>Viridiplantae</taxon>
        <taxon>Streptophyta</taxon>
        <taxon>Embryophyta</taxon>
        <taxon>Tracheophyta</taxon>
        <taxon>Spermatophyta</taxon>
        <taxon>Magnoliopsida</taxon>
        <taxon>eudicotyledons</taxon>
        <taxon>Gunneridae</taxon>
        <taxon>Pentapetalae</taxon>
        <taxon>asterids</taxon>
        <taxon>lamiids</taxon>
        <taxon>Lamiales</taxon>
        <taxon>Pedaliaceae</taxon>
        <taxon>Sesamum</taxon>
    </lineage>
</organism>
<keyword evidence="2 3" id="KW-0472">Membrane</keyword>
<protein>
    <recommendedName>
        <fullName evidence="6">Late embryogenesis abundant protein LEA-2 subgroup domain-containing protein</fullName>
    </recommendedName>
</protein>
<dbReference type="PANTHER" id="PTHR31234:SF72">
    <property type="entry name" value="NDR1_HIN1-LIKE PROTEIN 6"/>
    <property type="match status" value="1"/>
</dbReference>
<evidence type="ECO:0000256" key="1">
    <source>
        <dbReference type="ARBA" id="ARBA00004370"/>
    </source>
</evidence>
<keyword evidence="3" id="KW-0812">Transmembrane</keyword>
<proteinExistence type="predicted"/>
<dbReference type="Proteomes" id="UP001293254">
    <property type="component" value="Unassembled WGS sequence"/>
</dbReference>
<reference evidence="4" key="2">
    <citation type="journal article" date="2024" name="Plant">
        <title>Genomic evolution and insights into agronomic trait innovations of Sesamum species.</title>
        <authorList>
            <person name="Miao H."/>
            <person name="Wang L."/>
            <person name="Qu L."/>
            <person name="Liu H."/>
            <person name="Sun Y."/>
            <person name="Le M."/>
            <person name="Wang Q."/>
            <person name="Wei S."/>
            <person name="Zheng Y."/>
            <person name="Lin W."/>
            <person name="Duan Y."/>
            <person name="Cao H."/>
            <person name="Xiong S."/>
            <person name="Wang X."/>
            <person name="Wei L."/>
            <person name="Li C."/>
            <person name="Ma Q."/>
            <person name="Ju M."/>
            <person name="Zhao R."/>
            <person name="Li G."/>
            <person name="Mu C."/>
            <person name="Tian Q."/>
            <person name="Mei H."/>
            <person name="Zhang T."/>
            <person name="Gao T."/>
            <person name="Zhang H."/>
        </authorList>
    </citation>
    <scope>NUCLEOTIDE SEQUENCE</scope>
    <source>
        <strain evidence="4">3651</strain>
    </source>
</reference>
<evidence type="ECO:0000256" key="2">
    <source>
        <dbReference type="ARBA" id="ARBA00023136"/>
    </source>
</evidence>
<dbReference type="GO" id="GO:0005886">
    <property type="term" value="C:plasma membrane"/>
    <property type="evidence" value="ECO:0007669"/>
    <property type="project" value="TreeGrafter"/>
</dbReference>
<sequence length="240" mass="27412">MYHNGPPPPPYTMLDNQYGYSPNPYAHPAAYQRNGPRYPNPYPRRSGGSSCCRCICCCCCFFFLLFIINISIFYALYSVYDPRLPSFRIEDLGVKSLTISHDSMINTEFLVSIRADNPNRKISFNYGAEGYVKILYMNINIGTGTIPNYHQPTENSTLVKIDIKGKTEIGSEVQKDFEERRAMQRIPILVLVKVPVSVVVGEFPLREFKIYVICHMLLDNLEPGKPVGIISKETKLRFDF</sequence>
<keyword evidence="3" id="KW-1133">Transmembrane helix</keyword>
<evidence type="ECO:0000313" key="5">
    <source>
        <dbReference type="Proteomes" id="UP001293254"/>
    </source>
</evidence>
<dbReference type="AlphaFoldDB" id="A0AAE2CFP4"/>
<dbReference type="GO" id="GO:0098542">
    <property type="term" value="P:defense response to other organism"/>
    <property type="evidence" value="ECO:0007669"/>
    <property type="project" value="InterPro"/>
</dbReference>
<comment type="caution">
    <text evidence="4">The sequence shown here is derived from an EMBL/GenBank/DDBJ whole genome shotgun (WGS) entry which is preliminary data.</text>
</comment>
<comment type="subcellular location">
    <subcellularLocation>
        <location evidence="1">Membrane</location>
    </subcellularLocation>
</comment>
<evidence type="ECO:0000313" key="4">
    <source>
        <dbReference type="EMBL" id="KAK4420471.1"/>
    </source>
</evidence>
<accession>A0AAE2CFP4</accession>